<dbReference type="InterPro" id="IPR043128">
    <property type="entry name" value="Rev_trsase/Diguanyl_cyclase"/>
</dbReference>
<organism evidence="2 3">
    <name type="scientific">Glycine soja</name>
    <name type="common">Wild soybean</name>
    <dbReference type="NCBI Taxonomy" id="3848"/>
    <lineage>
        <taxon>Eukaryota</taxon>
        <taxon>Viridiplantae</taxon>
        <taxon>Streptophyta</taxon>
        <taxon>Embryophyta</taxon>
        <taxon>Tracheophyta</taxon>
        <taxon>Spermatophyta</taxon>
        <taxon>Magnoliopsida</taxon>
        <taxon>eudicotyledons</taxon>
        <taxon>Gunneridae</taxon>
        <taxon>Pentapetalae</taxon>
        <taxon>rosids</taxon>
        <taxon>fabids</taxon>
        <taxon>Fabales</taxon>
        <taxon>Fabaceae</taxon>
        <taxon>Papilionoideae</taxon>
        <taxon>50 kb inversion clade</taxon>
        <taxon>NPAAA clade</taxon>
        <taxon>indigoferoid/millettioid clade</taxon>
        <taxon>Phaseoleae</taxon>
        <taxon>Glycine</taxon>
        <taxon>Glycine subgen. Soja</taxon>
    </lineage>
</organism>
<dbReference type="AlphaFoldDB" id="A0A445G0L4"/>
<comment type="caution">
    <text evidence="2">The sequence shown here is derived from an EMBL/GenBank/DDBJ whole genome shotgun (WGS) entry which is preliminary data.</text>
</comment>
<dbReference type="PANTHER" id="PTHR17630">
    <property type="entry name" value="DIENELACTONE HYDROLASE"/>
    <property type="match status" value="1"/>
</dbReference>
<dbReference type="Gene3D" id="3.30.70.270">
    <property type="match status" value="1"/>
</dbReference>
<dbReference type="SUPFAM" id="SSF53474">
    <property type="entry name" value="alpha/beta-Hydrolases"/>
    <property type="match status" value="2"/>
</dbReference>
<accession>A0A445G0L4</accession>
<reference evidence="2 3" key="1">
    <citation type="submission" date="2018-09" db="EMBL/GenBank/DDBJ databases">
        <title>A high-quality reference genome of wild soybean provides a powerful tool to mine soybean genomes.</title>
        <authorList>
            <person name="Xie M."/>
            <person name="Chung C.Y.L."/>
            <person name="Li M.-W."/>
            <person name="Wong F.-L."/>
            <person name="Chan T.-F."/>
            <person name="Lam H.-M."/>
        </authorList>
    </citation>
    <scope>NUCLEOTIDE SEQUENCE [LARGE SCALE GENOMIC DNA]</scope>
    <source>
        <strain evidence="3">cv. W05</strain>
        <tissue evidence="2">Hypocotyl of etiolated seedlings</tissue>
    </source>
</reference>
<dbReference type="InterPro" id="IPR036691">
    <property type="entry name" value="Endo/exonu/phosph_ase_sf"/>
</dbReference>
<dbReference type="SUPFAM" id="SSF56672">
    <property type="entry name" value="DNA/RNA polymerases"/>
    <property type="match status" value="1"/>
</dbReference>
<dbReference type="InterPro" id="IPR002925">
    <property type="entry name" value="Dienelactn_hydro"/>
</dbReference>
<keyword evidence="3" id="KW-1185">Reference proteome</keyword>
<gene>
    <name evidence="2" type="ORF">D0Y65_044607</name>
</gene>
<proteinExistence type="predicted"/>
<dbReference type="Pfam" id="PF00078">
    <property type="entry name" value="RVT_1"/>
    <property type="match status" value="1"/>
</dbReference>
<dbReference type="InterPro" id="IPR000477">
    <property type="entry name" value="RT_dom"/>
</dbReference>
<dbReference type="CDD" id="cd01650">
    <property type="entry name" value="RT_nLTR_like"/>
    <property type="match status" value="1"/>
</dbReference>
<dbReference type="PROSITE" id="PS50878">
    <property type="entry name" value="RT_POL"/>
    <property type="match status" value="1"/>
</dbReference>
<feature type="domain" description="Reverse transcriptase" evidence="1">
    <location>
        <begin position="598"/>
        <end position="861"/>
    </location>
</feature>
<dbReference type="Pfam" id="PF01738">
    <property type="entry name" value="DLH"/>
    <property type="match status" value="2"/>
</dbReference>
<sequence>MSGPECCSNPPVLNPNAGAGHVEKLAGLNSYLSGSPNSIAILLISDIYGYEAPNLRNIADKVAAAGYYVVVPDFFHGDPYNPENASRSIPVWLKDHGTDKGSEAAKSIIEALKSKGVMAIGAAGFCWGAKVVVELAKSRLIQAAVLLHPSFVSVDDIKGIIVDKEWKKDVVDVRRVGDRIIVLKLVVGQDTFNVISGYAPQVGLAEHFKVKFWEDLEGVLQDIPQGEKVFLGGDLNGHVGSVARGFEGVHGGFGLGEMNGEGKSILEFSEALDLSIANTWFKKREEHLITYKSGGTCSQIDFFLIRKSDRKYCLNCKVIPGESLTTQHRVLVMDVRIRDRAKRRSPLVAPRIKWWHLKGEKQGIFQQKIWEGWCGQSQGSANDMWNKMSQEIIKVAKETLGESRGFGPRGKESWWWNENVQSKVRVKKECFKEWSRCRNSETWDKYKIARNETKKAVSEARAQAFDGLYQALGTRDGERSIYRLAKGRERKIRDLDQVKCVKDEEGKVLVHEKDIKERWKAYFHNLFNDGYGYDSSSLDTREEDRNYKYYRRIQKQEVKEALKRMSNGKAVGPDNIPIEVWKTLGDRGLEWLTELFNEIMRSKRMPEEWRRSTLVPIYKNKGDIQNCANYRGIKLMSHTMKLWERVIERRLRKETQVTENQFGFMPGRSTMEAIYLLRRVMEQYRMAQQDLHLIFIDLEKAYDRVPREILWKALEKKGVRVAYIRAIQDMYDRVSTSVRTQGGESDDFPITIGLHQGSTLSPYLFTLILDVLTEQIQEIALRCMLFADDIVLLGESREELNERLETWRRTLETHGFRLSRSKSEYMECKFNKRRRVSNSEVKIGDHIIPQVTRFKYLGSVIQDDGEIEGDVNHRTQAGWMKWRKASGVLCDAKVPIKLKGKFYRTAVRPAILYGTKCWAVKSQHENKVGVAEMRMLRWMCGKTRQDKIRNEAIRERVGVAPIVEKMVENRLRWFGHVERRPVDSVVRRVDQMERRQTIRGRGRPKKTIREVIKKDLEINGLDRSVDTPTAVLGAEIDKMSPPELVKQFEQVLTAKPGVDCFVKIFPKVSHGWTVRFNPKDAETVKAAAEEAHQDMLNWFAKHLK</sequence>
<dbReference type="PANTHER" id="PTHR17630:SF97">
    <property type="entry name" value="ENDO-1,31,4-BETA-D-GLUCANASE-LIKE"/>
    <property type="match status" value="1"/>
</dbReference>
<dbReference type="Proteomes" id="UP000289340">
    <property type="component" value="Chromosome 17"/>
</dbReference>
<name>A0A445G0L4_GLYSO</name>
<dbReference type="SUPFAM" id="SSF56219">
    <property type="entry name" value="DNase I-like"/>
    <property type="match status" value="1"/>
</dbReference>
<dbReference type="Gene3D" id="3.60.10.10">
    <property type="entry name" value="Endonuclease/exonuclease/phosphatase"/>
    <property type="match status" value="1"/>
</dbReference>
<evidence type="ECO:0000313" key="2">
    <source>
        <dbReference type="EMBL" id="RZB54740.1"/>
    </source>
</evidence>
<dbReference type="GO" id="GO:0016787">
    <property type="term" value="F:hydrolase activity"/>
    <property type="evidence" value="ECO:0007669"/>
    <property type="project" value="InterPro"/>
</dbReference>
<dbReference type="InterPro" id="IPR029058">
    <property type="entry name" value="AB_hydrolase_fold"/>
</dbReference>
<evidence type="ECO:0000259" key="1">
    <source>
        <dbReference type="PROSITE" id="PS50878"/>
    </source>
</evidence>
<dbReference type="InterPro" id="IPR043502">
    <property type="entry name" value="DNA/RNA_pol_sf"/>
</dbReference>
<evidence type="ECO:0000313" key="3">
    <source>
        <dbReference type="Proteomes" id="UP000289340"/>
    </source>
</evidence>
<dbReference type="Gene3D" id="3.40.50.1820">
    <property type="entry name" value="alpha/beta hydrolase"/>
    <property type="match status" value="2"/>
</dbReference>
<protein>
    <submittedName>
        <fullName evidence="2">LINE-1 retrotransposable element ORF2 protein</fullName>
    </submittedName>
</protein>
<dbReference type="EMBL" id="QZWG01000017">
    <property type="protein sequence ID" value="RZB54740.1"/>
    <property type="molecule type" value="Genomic_DNA"/>
</dbReference>